<evidence type="ECO:0000313" key="10">
    <source>
        <dbReference type="Proteomes" id="UP000295493"/>
    </source>
</evidence>
<protein>
    <recommendedName>
        <fullName evidence="2 7">DNA repair protein RecO</fullName>
    </recommendedName>
    <alternativeName>
        <fullName evidence="6 7">Recombination protein O</fullName>
    </alternativeName>
</protein>
<keyword evidence="10" id="KW-1185">Reference proteome</keyword>
<dbReference type="InterPro" id="IPR037278">
    <property type="entry name" value="ARFGAP/RecO"/>
</dbReference>
<dbReference type="GO" id="GO:0006302">
    <property type="term" value="P:double-strand break repair"/>
    <property type="evidence" value="ECO:0007669"/>
    <property type="project" value="TreeGrafter"/>
</dbReference>
<evidence type="ECO:0000313" key="9">
    <source>
        <dbReference type="EMBL" id="TDN80758.1"/>
    </source>
</evidence>
<name>A0A4V3BSU2_9SPHN</name>
<dbReference type="OrthoDB" id="9804792at2"/>
<feature type="domain" description="DNA replication/recombination mediator RecO N-terminal" evidence="8">
    <location>
        <begin position="1"/>
        <end position="76"/>
    </location>
</feature>
<keyword evidence="4 7" id="KW-0233">DNA recombination</keyword>
<dbReference type="AlphaFoldDB" id="A0A4V3BSU2"/>
<gene>
    <name evidence="7" type="primary">recO</name>
    <name evidence="9" type="ORF">EV664_109148</name>
</gene>
<reference evidence="9 10" key="1">
    <citation type="submission" date="2019-03" db="EMBL/GenBank/DDBJ databases">
        <title>Genomic Encyclopedia of Type Strains, Phase IV (KMG-IV): sequencing the most valuable type-strain genomes for metagenomic binning, comparative biology and taxonomic classification.</title>
        <authorList>
            <person name="Goeker M."/>
        </authorList>
    </citation>
    <scope>NUCLEOTIDE SEQUENCE [LARGE SCALE GENOMIC DNA]</scope>
    <source>
        <strain evidence="9 10">DSM 25059</strain>
    </source>
</reference>
<dbReference type="GO" id="GO:0043590">
    <property type="term" value="C:bacterial nucleoid"/>
    <property type="evidence" value="ECO:0007669"/>
    <property type="project" value="TreeGrafter"/>
</dbReference>
<dbReference type="Proteomes" id="UP000295493">
    <property type="component" value="Unassembled WGS sequence"/>
</dbReference>
<dbReference type="GO" id="GO:0006310">
    <property type="term" value="P:DNA recombination"/>
    <property type="evidence" value="ECO:0007669"/>
    <property type="project" value="UniProtKB-UniRule"/>
</dbReference>
<comment type="caution">
    <text evidence="9">The sequence shown here is derived from an EMBL/GenBank/DDBJ whole genome shotgun (WGS) entry which is preliminary data.</text>
</comment>
<dbReference type="PANTHER" id="PTHR33991">
    <property type="entry name" value="DNA REPAIR PROTEIN RECO"/>
    <property type="match status" value="1"/>
</dbReference>
<dbReference type="SUPFAM" id="SSF50249">
    <property type="entry name" value="Nucleic acid-binding proteins"/>
    <property type="match status" value="1"/>
</dbReference>
<dbReference type="EMBL" id="SNWD01000009">
    <property type="protein sequence ID" value="TDN80758.1"/>
    <property type="molecule type" value="Genomic_DNA"/>
</dbReference>
<dbReference type="HAMAP" id="MF_00201">
    <property type="entry name" value="RecO"/>
    <property type="match status" value="1"/>
</dbReference>
<dbReference type="InterPro" id="IPR022572">
    <property type="entry name" value="DNA_rep/recomb_RecO_N"/>
</dbReference>
<evidence type="ECO:0000256" key="4">
    <source>
        <dbReference type="ARBA" id="ARBA00023172"/>
    </source>
</evidence>
<sequence>MQFRAPALILSVRPHGESGAIVRALTSQAGVQPGYVRGGNSRRLRPVLQPANTILGEWRARTEGALPALTLELIHSRAGLYGEPLAAAALDWASVLTAAVLPEGQPYPEIHDALDGLFAAIEAAPSARGWASALVRYELLLLTALGFGLDLSACAATGTTENLNYVSPRSGRAVSTVGASGYEKRLFRLPAFLLDGGSAIWLDILEGLSLTGHFLARDLLTDRRRDILAARERLIDRLKRAVA</sequence>
<evidence type="ECO:0000256" key="3">
    <source>
        <dbReference type="ARBA" id="ARBA00022763"/>
    </source>
</evidence>
<dbReference type="Pfam" id="PF11967">
    <property type="entry name" value="RecO_N"/>
    <property type="match status" value="1"/>
</dbReference>
<dbReference type="SUPFAM" id="SSF57863">
    <property type="entry name" value="ArfGap/RecO-like zinc finger"/>
    <property type="match status" value="1"/>
</dbReference>
<keyword evidence="5 7" id="KW-0234">DNA repair</keyword>
<dbReference type="InterPro" id="IPR042242">
    <property type="entry name" value="RecO_C"/>
</dbReference>
<dbReference type="Pfam" id="PF02565">
    <property type="entry name" value="RecO_C"/>
    <property type="match status" value="1"/>
</dbReference>
<comment type="similarity">
    <text evidence="1 7">Belongs to the RecO family.</text>
</comment>
<dbReference type="Gene3D" id="1.20.1440.120">
    <property type="entry name" value="Recombination protein O, C-terminal domain"/>
    <property type="match status" value="1"/>
</dbReference>
<dbReference type="InterPro" id="IPR003717">
    <property type="entry name" value="RecO"/>
</dbReference>
<evidence type="ECO:0000259" key="8">
    <source>
        <dbReference type="Pfam" id="PF11967"/>
    </source>
</evidence>
<dbReference type="InterPro" id="IPR012340">
    <property type="entry name" value="NA-bd_OB-fold"/>
</dbReference>
<dbReference type="Gene3D" id="2.40.50.140">
    <property type="entry name" value="Nucleic acid-binding proteins"/>
    <property type="match status" value="1"/>
</dbReference>
<evidence type="ECO:0000256" key="2">
    <source>
        <dbReference type="ARBA" id="ARBA00021310"/>
    </source>
</evidence>
<evidence type="ECO:0000256" key="5">
    <source>
        <dbReference type="ARBA" id="ARBA00023204"/>
    </source>
</evidence>
<dbReference type="RefSeq" id="WP_133496226.1">
    <property type="nucleotide sequence ID" value="NZ_BMLU01000009.1"/>
</dbReference>
<keyword evidence="3 7" id="KW-0227">DNA damage</keyword>
<comment type="function">
    <text evidence="7">Involved in DNA repair and RecF pathway recombination.</text>
</comment>
<evidence type="ECO:0000256" key="7">
    <source>
        <dbReference type="HAMAP-Rule" id="MF_00201"/>
    </source>
</evidence>
<dbReference type="NCBIfam" id="TIGR00613">
    <property type="entry name" value="reco"/>
    <property type="match status" value="1"/>
</dbReference>
<evidence type="ECO:0000256" key="6">
    <source>
        <dbReference type="ARBA" id="ARBA00033409"/>
    </source>
</evidence>
<proteinExistence type="inferred from homology"/>
<organism evidence="9 10">
    <name type="scientific">Stakelama pacifica</name>
    <dbReference type="NCBI Taxonomy" id="517720"/>
    <lineage>
        <taxon>Bacteria</taxon>
        <taxon>Pseudomonadati</taxon>
        <taxon>Pseudomonadota</taxon>
        <taxon>Alphaproteobacteria</taxon>
        <taxon>Sphingomonadales</taxon>
        <taxon>Sphingomonadaceae</taxon>
        <taxon>Stakelama</taxon>
    </lineage>
</organism>
<dbReference type="PANTHER" id="PTHR33991:SF1">
    <property type="entry name" value="DNA REPAIR PROTEIN RECO"/>
    <property type="match status" value="1"/>
</dbReference>
<evidence type="ECO:0000256" key="1">
    <source>
        <dbReference type="ARBA" id="ARBA00007452"/>
    </source>
</evidence>
<accession>A0A4V3BSU2</accession>